<evidence type="ECO:0000256" key="3">
    <source>
        <dbReference type="PROSITE-ProRule" id="PRU00169"/>
    </source>
</evidence>
<dbReference type="GO" id="GO:0000160">
    <property type="term" value="P:phosphorelay signal transduction system"/>
    <property type="evidence" value="ECO:0007669"/>
    <property type="project" value="InterPro"/>
</dbReference>
<dbReference type="SMART" id="SM00448">
    <property type="entry name" value="REC"/>
    <property type="match status" value="2"/>
</dbReference>
<dbReference type="SUPFAM" id="SSF52172">
    <property type="entry name" value="CheY-like"/>
    <property type="match status" value="2"/>
</dbReference>
<evidence type="ECO:0000259" key="4">
    <source>
        <dbReference type="PROSITE" id="PS50110"/>
    </source>
</evidence>
<dbReference type="EMBL" id="CP162601">
    <property type="protein sequence ID" value="XDK26311.1"/>
    <property type="molecule type" value="Genomic_DNA"/>
</dbReference>
<dbReference type="AlphaFoldDB" id="A0AB39HJM4"/>
<dbReference type="PANTHER" id="PTHR45138:SF9">
    <property type="entry name" value="DIGUANYLATE CYCLASE DGCM-RELATED"/>
    <property type="match status" value="1"/>
</dbReference>
<keyword evidence="6" id="KW-0548">Nucleotidyltransferase</keyword>
<dbReference type="PROSITE" id="PS50887">
    <property type="entry name" value="GGDEF"/>
    <property type="match status" value="1"/>
</dbReference>
<dbReference type="EC" id="2.7.7.65" evidence="1"/>
<dbReference type="RefSeq" id="WP_306101554.1">
    <property type="nucleotide sequence ID" value="NZ_CP162601.1"/>
</dbReference>
<evidence type="ECO:0000256" key="1">
    <source>
        <dbReference type="ARBA" id="ARBA00012528"/>
    </source>
</evidence>
<dbReference type="InterPro" id="IPR050469">
    <property type="entry name" value="Diguanylate_Cyclase"/>
</dbReference>
<feature type="modified residue" description="4-aspartylphosphate" evidence="3">
    <location>
        <position position="175"/>
    </location>
</feature>
<feature type="modified residue" description="4-aspartylphosphate" evidence="3">
    <location>
        <position position="54"/>
    </location>
</feature>
<dbReference type="CDD" id="cd01949">
    <property type="entry name" value="GGDEF"/>
    <property type="match status" value="1"/>
</dbReference>
<feature type="domain" description="Response regulatory" evidence="4">
    <location>
        <begin position="4"/>
        <end position="117"/>
    </location>
</feature>
<dbReference type="Pfam" id="PF00072">
    <property type="entry name" value="Response_reg"/>
    <property type="match status" value="2"/>
</dbReference>
<dbReference type="InterPro" id="IPR029787">
    <property type="entry name" value="Nucleotide_cyclase"/>
</dbReference>
<dbReference type="InterPro" id="IPR011006">
    <property type="entry name" value="CheY-like_superfamily"/>
</dbReference>
<gene>
    <name evidence="6" type="ORF">AB0763_04220</name>
</gene>
<dbReference type="InterPro" id="IPR043128">
    <property type="entry name" value="Rev_trsase/Diguanyl_cyclase"/>
</dbReference>
<accession>A0AB39HJM4</accession>
<dbReference type="NCBIfam" id="TIGR00254">
    <property type="entry name" value="GGDEF"/>
    <property type="match status" value="1"/>
</dbReference>
<dbReference type="GO" id="GO:0005886">
    <property type="term" value="C:plasma membrane"/>
    <property type="evidence" value="ECO:0007669"/>
    <property type="project" value="TreeGrafter"/>
</dbReference>
<protein>
    <recommendedName>
        <fullName evidence="1">diguanylate cyclase</fullName>
        <ecNumber evidence="1">2.7.7.65</ecNumber>
    </recommendedName>
</protein>
<evidence type="ECO:0000259" key="5">
    <source>
        <dbReference type="PROSITE" id="PS50887"/>
    </source>
</evidence>
<dbReference type="InterPro" id="IPR000160">
    <property type="entry name" value="GGDEF_dom"/>
</dbReference>
<name>A0AB39HJM4_9VIBR</name>
<sequence length="403" mass="45936">MPSKILVVEDSYAFRNFLTRNLTQHGCEVHIAETYAQAKVMLEQNSDYLCTVLDYCLPDAQDGEVIDLALKAKQRVIVVTATYRQSARDHFIEQGVLDYIIKDSDAAIHDLLSMITRLEKNGAHHALVVDDSEFIRKSLSQVLSHQYIRTTVACDGNEALEKLAQHPDITFAITDHSMPNLDGLSLVRQIRRKHDRNTLPILGLSGSEDRTLTSQFLKAGANDFLYIPFNQEELNCRIHYILGMIEANETLYRLANQDELTGLWNRRYLFNQAKTLSDSVCVSMIDIDHFKKVNDNYGHDCGDLVIKTIAKILAFHFDDACVARMGGEEFCILYEGDFNQFIATLEKMRLRIEAMTIPYYQNVLQVTISLGATNQIGNLEEKLLIADDYLYEAKQQGRNQLKR</sequence>
<dbReference type="InterPro" id="IPR001789">
    <property type="entry name" value="Sig_transdc_resp-reg_receiver"/>
</dbReference>
<dbReference type="Gene3D" id="3.40.50.2300">
    <property type="match status" value="2"/>
</dbReference>
<dbReference type="PROSITE" id="PS50110">
    <property type="entry name" value="RESPONSE_REGULATORY"/>
    <property type="match status" value="2"/>
</dbReference>
<reference evidence="6" key="1">
    <citation type="submission" date="2024-07" db="EMBL/GenBank/DDBJ databases">
        <title>Genome Analysis of a Potential Novel Vibrio Species Secreting pH- and Thermo-stable Alginate Lyase and its Application in Producing Alginate Oligosaccharides.</title>
        <authorList>
            <person name="Huang H."/>
            <person name="Bao K."/>
        </authorList>
    </citation>
    <scope>NUCLEOTIDE SEQUENCE</scope>
    <source>
        <strain evidence="6">HB236076</strain>
    </source>
</reference>
<dbReference type="GO" id="GO:0052621">
    <property type="term" value="F:diguanylate cyclase activity"/>
    <property type="evidence" value="ECO:0007669"/>
    <property type="project" value="UniProtKB-EC"/>
</dbReference>
<evidence type="ECO:0000313" key="6">
    <source>
        <dbReference type="EMBL" id="XDK26311.1"/>
    </source>
</evidence>
<dbReference type="SUPFAM" id="SSF55073">
    <property type="entry name" value="Nucleotide cyclase"/>
    <property type="match status" value="1"/>
</dbReference>
<feature type="domain" description="Response regulatory" evidence="4">
    <location>
        <begin position="125"/>
        <end position="242"/>
    </location>
</feature>
<dbReference type="GO" id="GO:1902201">
    <property type="term" value="P:negative regulation of bacterial-type flagellum-dependent cell motility"/>
    <property type="evidence" value="ECO:0007669"/>
    <property type="project" value="TreeGrafter"/>
</dbReference>
<dbReference type="Gene3D" id="3.30.70.270">
    <property type="match status" value="1"/>
</dbReference>
<keyword evidence="6" id="KW-0808">Transferase</keyword>
<keyword evidence="3" id="KW-0597">Phosphoprotein</keyword>
<feature type="domain" description="GGDEF" evidence="5">
    <location>
        <begin position="278"/>
        <end position="403"/>
    </location>
</feature>
<proteinExistence type="predicted"/>
<organism evidence="6">
    <name type="scientific">Vibrio sp. HB236076</name>
    <dbReference type="NCBI Taxonomy" id="3232307"/>
    <lineage>
        <taxon>Bacteria</taxon>
        <taxon>Pseudomonadati</taxon>
        <taxon>Pseudomonadota</taxon>
        <taxon>Gammaproteobacteria</taxon>
        <taxon>Vibrionales</taxon>
        <taxon>Vibrionaceae</taxon>
        <taxon>Vibrio</taxon>
    </lineage>
</organism>
<dbReference type="GO" id="GO:0043709">
    <property type="term" value="P:cell adhesion involved in single-species biofilm formation"/>
    <property type="evidence" value="ECO:0007669"/>
    <property type="project" value="TreeGrafter"/>
</dbReference>
<evidence type="ECO:0000256" key="2">
    <source>
        <dbReference type="ARBA" id="ARBA00034247"/>
    </source>
</evidence>
<dbReference type="KEGG" id="vih:AB0763_04220"/>
<dbReference type="SMART" id="SM00267">
    <property type="entry name" value="GGDEF"/>
    <property type="match status" value="1"/>
</dbReference>
<comment type="catalytic activity">
    <reaction evidence="2">
        <text>2 GTP = 3',3'-c-di-GMP + 2 diphosphate</text>
        <dbReference type="Rhea" id="RHEA:24898"/>
        <dbReference type="ChEBI" id="CHEBI:33019"/>
        <dbReference type="ChEBI" id="CHEBI:37565"/>
        <dbReference type="ChEBI" id="CHEBI:58805"/>
        <dbReference type="EC" id="2.7.7.65"/>
    </reaction>
</comment>
<dbReference type="Pfam" id="PF00990">
    <property type="entry name" value="GGDEF"/>
    <property type="match status" value="1"/>
</dbReference>
<dbReference type="PANTHER" id="PTHR45138">
    <property type="entry name" value="REGULATORY COMPONENTS OF SENSORY TRANSDUCTION SYSTEM"/>
    <property type="match status" value="1"/>
</dbReference>